<proteinExistence type="predicted"/>
<dbReference type="EMBL" id="JACEIK010005871">
    <property type="protein sequence ID" value="MCE0482340.1"/>
    <property type="molecule type" value="Genomic_DNA"/>
</dbReference>
<sequence length="85" mass="9830">MSNLTNLSSLPFKFGQELSLMGVRYRNPFDAMGLGDTIKSENKASNQNRAKAMIFLRHHIDRDFFEHPEEKIDHLIDDGYVAMEE</sequence>
<evidence type="ECO:0000313" key="2">
    <source>
        <dbReference type="Proteomes" id="UP000823775"/>
    </source>
</evidence>
<organism evidence="1 2">
    <name type="scientific">Datura stramonium</name>
    <name type="common">Jimsonweed</name>
    <name type="synonym">Common thornapple</name>
    <dbReference type="NCBI Taxonomy" id="4076"/>
    <lineage>
        <taxon>Eukaryota</taxon>
        <taxon>Viridiplantae</taxon>
        <taxon>Streptophyta</taxon>
        <taxon>Embryophyta</taxon>
        <taxon>Tracheophyta</taxon>
        <taxon>Spermatophyta</taxon>
        <taxon>Magnoliopsida</taxon>
        <taxon>eudicotyledons</taxon>
        <taxon>Gunneridae</taxon>
        <taxon>Pentapetalae</taxon>
        <taxon>asterids</taxon>
        <taxon>lamiids</taxon>
        <taxon>Solanales</taxon>
        <taxon>Solanaceae</taxon>
        <taxon>Solanoideae</taxon>
        <taxon>Datureae</taxon>
        <taxon>Datura</taxon>
    </lineage>
</organism>
<evidence type="ECO:0000313" key="1">
    <source>
        <dbReference type="EMBL" id="MCE0482340.1"/>
    </source>
</evidence>
<accession>A0ABS8VPT4</accession>
<dbReference type="Proteomes" id="UP000823775">
    <property type="component" value="Unassembled WGS sequence"/>
</dbReference>
<protein>
    <submittedName>
        <fullName evidence="1">Uncharacterized protein</fullName>
    </submittedName>
</protein>
<gene>
    <name evidence="1" type="ORF">HAX54_041020</name>
</gene>
<reference evidence="1 2" key="1">
    <citation type="journal article" date="2021" name="BMC Genomics">
        <title>Datura genome reveals duplications of psychoactive alkaloid biosynthetic genes and high mutation rate following tissue culture.</title>
        <authorList>
            <person name="Rajewski A."/>
            <person name="Carter-House D."/>
            <person name="Stajich J."/>
            <person name="Litt A."/>
        </authorList>
    </citation>
    <scope>NUCLEOTIDE SEQUENCE [LARGE SCALE GENOMIC DNA]</scope>
    <source>
        <strain evidence="1">AR-01</strain>
    </source>
</reference>
<keyword evidence="2" id="KW-1185">Reference proteome</keyword>
<name>A0ABS8VPT4_DATST</name>
<comment type="caution">
    <text evidence="1">The sequence shown here is derived from an EMBL/GenBank/DDBJ whole genome shotgun (WGS) entry which is preliminary data.</text>
</comment>